<sequence>MHDEKPRRCCHPSHSPLLQLRTATCELQSLRCAVLSKFLLESESILSAECPATNCHRQWPWKRRKTRGFASRRGNPYHPSGSCPTALCPFALPFLARWRVSFQVCGPGGSLLVGGVPEHSVASRQGAKTTTMGESCIGSPRLCSACFISTERQAGIQCFLATRQESTQRIVRCPASSSSNGTLALSPASPCLTTKTVPVPAQSVSQRRPHF</sequence>
<reference evidence="1" key="1">
    <citation type="submission" date="2023-01" db="EMBL/GenBank/DDBJ databases">
        <title>Colletotrichum chrysophilum M932 genome sequence.</title>
        <authorList>
            <person name="Baroncelli R."/>
        </authorList>
    </citation>
    <scope>NUCLEOTIDE SEQUENCE</scope>
    <source>
        <strain evidence="1">M932</strain>
    </source>
</reference>
<dbReference type="AlphaFoldDB" id="A0AAD9AJ18"/>
<dbReference type="EMBL" id="JAQOWY010000155">
    <property type="protein sequence ID" value="KAK1849011.1"/>
    <property type="molecule type" value="Genomic_DNA"/>
</dbReference>
<protein>
    <submittedName>
        <fullName evidence="1">Uncharacterized protein</fullName>
    </submittedName>
</protein>
<comment type="caution">
    <text evidence="1">The sequence shown here is derived from an EMBL/GenBank/DDBJ whole genome shotgun (WGS) entry which is preliminary data.</text>
</comment>
<organism evidence="1 2">
    <name type="scientific">Colletotrichum chrysophilum</name>
    <dbReference type="NCBI Taxonomy" id="1836956"/>
    <lineage>
        <taxon>Eukaryota</taxon>
        <taxon>Fungi</taxon>
        <taxon>Dikarya</taxon>
        <taxon>Ascomycota</taxon>
        <taxon>Pezizomycotina</taxon>
        <taxon>Sordariomycetes</taxon>
        <taxon>Hypocreomycetidae</taxon>
        <taxon>Glomerellales</taxon>
        <taxon>Glomerellaceae</taxon>
        <taxon>Colletotrichum</taxon>
        <taxon>Colletotrichum gloeosporioides species complex</taxon>
    </lineage>
</organism>
<keyword evidence="2" id="KW-1185">Reference proteome</keyword>
<evidence type="ECO:0000313" key="1">
    <source>
        <dbReference type="EMBL" id="KAK1849011.1"/>
    </source>
</evidence>
<evidence type="ECO:0000313" key="2">
    <source>
        <dbReference type="Proteomes" id="UP001243330"/>
    </source>
</evidence>
<dbReference type="Proteomes" id="UP001243330">
    <property type="component" value="Unassembled WGS sequence"/>
</dbReference>
<name>A0AAD9AJ18_9PEZI</name>
<accession>A0AAD9AJ18</accession>
<gene>
    <name evidence="1" type="ORF">CCHR01_08349</name>
</gene>
<proteinExistence type="predicted"/>